<reference evidence="3" key="1">
    <citation type="journal article" date="2019" name="Int. J. Syst. Evol. Microbiol.">
        <title>The Global Catalogue of Microorganisms (GCM) 10K type strain sequencing project: providing services to taxonomists for standard genome sequencing and annotation.</title>
        <authorList>
            <consortium name="The Broad Institute Genomics Platform"/>
            <consortium name="The Broad Institute Genome Sequencing Center for Infectious Disease"/>
            <person name="Wu L."/>
            <person name="Ma J."/>
        </authorList>
    </citation>
    <scope>NUCLEOTIDE SEQUENCE [LARGE SCALE GENOMIC DNA]</scope>
    <source>
        <strain evidence="3">JCM 18961</strain>
    </source>
</reference>
<dbReference type="GO" id="GO:0008168">
    <property type="term" value="F:methyltransferase activity"/>
    <property type="evidence" value="ECO:0007669"/>
    <property type="project" value="UniProtKB-KW"/>
</dbReference>
<evidence type="ECO:0000259" key="1">
    <source>
        <dbReference type="Pfam" id="PF08241"/>
    </source>
</evidence>
<name>A0ABP8XLE3_9MICO</name>
<gene>
    <name evidence="2" type="ORF">GCM10025782_03270</name>
</gene>
<dbReference type="GO" id="GO:0032259">
    <property type="term" value="P:methylation"/>
    <property type="evidence" value="ECO:0007669"/>
    <property type="project" value="UniProtKB-KW"/>
</dbReference>
<protein>
    <submittedName>
        <fullName evidence="2">Class I SAM-dependent methyltransferase</fullName>
    </submittedName>
</protein>
<comment type="caution">
    <text evidence="2">The sequence shown here is derived from an EMBL/GenBank/DDBJ whole genome shotgun (WGS) entry which is preliminary data.</text>
</comment>
<proteinExistence type="predicted"/>
<keyword evidence="3" id="KW-1185">Reference proteome</keyword>
<keyword evidence="2" id="KW-0808">Transferase</keyword>
<accession>A0ABP8XLE3</accession>
<dbReference type="Pfam" id="PF08241">
    <property type="entry name" value="Methyltransf_11"/>
    <property type="match status" value="1"/>
</dbReference>
<dbReference type="InterPro" id="IPR013216">
    <property type="entry name" value="Methyltransf_11"/>
</dbReference>
<dbReference type="CDD" id="cd02440">
    <property type="entry name" value="AdoMet_MTases"/>
    <property type="match status" value="1"/>
</dbReference>
<dbReference type="InterPro" id="IPR050508">
    <property type="entry name" value="Methyltransf_Superfamily"/>
</dbReference>
<dbReference type="EMBL" id="BAABLO010000001">
    <property type="protein sequence ID" value="GAA4710582.1"/>
    <property type="molecule type" value="Genomic_DNA"/>
</dbReference>
<organism evidence="2 3">
    <name type="scientific">Pedococcus ginsenosidimutans</name>
    <dbReference type="NCBI Taxonomy" id="490570"/>
    <lineage>
        <taxon>Bacteria</taxon>
        <taxon>Bacillati</taxon>
        <taxon>Actinomycetota</taxon>
        <taxon>Actinomycetes</taxon>
        <taxon>Micrococcales</taxon>
        <taxon>Intrasporangiaceae</taxon>
        <taxon>Pedococcus</taxon>
    </lineage>
</organism>
<dbReference type="Proteomes" id="UP001500556">
    <property type="component" value="Unassembled WGS sequence"/>
</dbReference>
<keyword evidence="2" id="KW-0489">Methyltransferase</keyword>
<evidence type="ECO:0000313" key="2">
    <source>
        <dbReference type="EMBL" id="GAA4710582.1"/>
    </source>
</evidence>
<feature type="domain" description="Methyltransferase type 11" evidence="1">
    <location>
        <begin position="44"/>
        <end position="136"/>
    </location>
</feature>
<dbReference type="SUPFAM" id="SSF53335">
    <property type="entry name" value="S-adenosyl-L-methionine-dependent methyltransferases"/>
    <property type="match status" value="1"/>
</dbReference>
<dbReference type="InterPro" id="IPR029063">
    <property type="entry name" value="SAM-dependent_MTases_sf"/>
</dbReference>
<dbReference type="PANTHER" id="PTHR42912">
    <property type="entry name" value="METHYLTRANSFERASE"/>
    <property type="match status" value="1"/>
</dbReference>
<sequence length="205" mass="22498">MRSAYDEVADTYADHFRSTEPELPVELAVVGHFASLLPGERRVLDAGCGAGRMMPVLAGHGCRVEGVDLSPEMVRRSHLDHAEYPAQVASIADLPFPDGCFDGVFSWYSTIHAPDAELPSALREMRRVLRPGGFLLVAFQCGEGVRDVSESYRRRGHDIVLHRWNRTSDDMVHALATAGLEVVARLERAAAGHEREAQAVVIARA</sequence>
<dbReference type="Gene3D" id="3.40.50.150">
    <property type="entry name" value="Vaccinia Virus protein VP39"/>
    <property type="match status" value="1"/>
</dbReference>
<evidence type="ECO:0000313" key="3">
    <source>
        <dbReference type="Proteomes" id="UP001500556"/>
    </source>
</evidence>